<dbReference type="SUPFAM" id="SSF56801">
    <property type="entry name" value="Acetyl-CoA synthetase-like"/>
    <property type="match status" value="1"/>
</dbReference>
<feature type="transmembrane region" description="Helical" evidence="20">
    <location>
        <begin position="12"/>
        <end position="34"/>
    </location>
</feature>
<evidence type="ECO:0000256" key="18">
    <source>
        <dbReference type="ARBA" id="ARBA00068795"/>
    </source>
</evidence>
<dbReference type="GO" id="GO:0004467">
    <property type="term" value="F:long-chain fatty acid-CoA ligase activity"/>
    <property type="evidence" value="ECO:0007669"/>
    <property type="project" value="TreeGrafter"/>
</dbReference>
<evidence type="ECO:0000256" key="3">
    <source>
        <dbReference type="ARBA" id="ARBA00004651"/>
    </source>
</evidence>
<dbReference type="FunFam" id="3.40.50.12780:FF:000019">
    <property type="entry name" value="Long-chain fatty acid transporter"/>
    <property type="match status" value="1"/>
</dbReference>
<proteinExistence type="inferred from homology"/>
<evidence type="ECO:0000256" key="20">
    <source>
        <dbReference type="SAM" id="Phobius"/>
    </source>
</evidence>
<evidence type="ECO:0000256" key="8">
    <source>
        <dbReference type="ARBA" id="ARBA00022677"/>
    </source>
</evidence>
<evidence type="ECO:0000256" key="7">
    <source>
        <dbReference type="ARBA" id="ARBA00022598"/>
    </source>
</evidence>
<evidence type="ECO:0000313" key="24">
    <source>
        <dbReference type="Proteomes" id="UP000187013"/>
    </source>
</evidence>
<feature type="domain" description="AMP-dependent synthetase/ligase" evidence="21">
    <location>
        <begin position="82"/>
        <end position="406"/>
    </location>
</feature>
<evidence type="ECO:0000256" key="1">
    <source>
        <dbReference type="ARBA" id="ARBA00004502"/>
    </source>
</evidence>
<comment type="function">
    <text evidence="17">Acyl-CoA synthetase required for both the import of long chain fatty acids (LCFAs) (C14-C18) and the activation very long chain fatty acids (VLCFAs) (C20-C26) by esterification of the fatty acids into metabolically active CoA-thioesters for subsequent degradation or incorporation into phospholipids. The transport and fatty acyl-CoA synthetase activities are genetically separable and are thus independent activities. Esterifies VLCFAs in the peroxisome matrix. The VLCFAs are actively transported into peroxisomes by a PXA1-PXA2 heterodimeric transporter in the peroxisomal membrane.</text>
</comment>
<dbReference type="GO" id="GO:0044539">
    <property type="term" value="P:long-chain fatty acid import into cell"/>
    <property type="evidence" value="ECO:0007669"/>
    <property type="project" value="TreeGrafter"/>
</dbReference>
<evidence type="ECO:0000256" key="2">
    <source>
        <dbReference type="ARBA" id="ARBA00004585"/>
    </source>
</evidence>
<comment type="catalytic activity">
    <reaction evidence="16">
        <text>a very long-chain fatty acid + ATP + CoA = a very long-chain fatty acyl-CoA + AMP + diphosphate</text>
        <dbReference type="Rhea" id="RHEA:54536"/>
        <dbReference type="ChEBI" id="CHEBI:30616"/>
        <dbReference type="ChEBI" id="CHEBI:33019"/>
        <dbReference type="ChEBI" id="CHEBI:57287"/>
        <dbReference type="ChEBI" id="CHEBI:58950"/>
        <dbReference type="ChEBI" id="CHEBI:138261"/>
        <dbReference type="ChEBI" id="CHEBI:456215"/>
    </reaction>
</comment>
<keyword evidence="9 20" id="KW-0812">Transmembrane</keyword>
<dbReference type="EMBL" id="BDGX01000001">
    <property type="protein sequence ID" value="GAV46567.1"/>
    <property type="molecule type" value="Genomic_DNA"/>
</dbReference>
<sequence>MRTKNPVGHVLLNAWLIVFSIVKTALVPVFAILSLCLKGPIEYLDRKHRVKEDFYIITFFIKSVAQYFLAVRNHRFQYWYLFSKQVEQNADRLAISYPRPLSKKGEFEVESFTYRETYDIVLRLSHILSEQYGVRSGDNIAIDSTNKPLFLFLLLASWNIGAIPALLNYNTLGNPLVHSLRISGITQVFVDPQASGPIKSSEKEIKEELPNVRLNYLDETELLKTLKDPETPKFLQEDDLRSPQGLTDYKPAMFIYTSGTTGLPKSAIMSWRKATVGCTLFAHIEHMDNNSVVFTAMPLFHSTATLLGVCSVWSKGGCVAISNKFSASNFWKEAYLTKATHCQYVGEICRYLLNTPVSKYENMHSVKVAYGNGLRPDIWQKFRHRFHIEVIGEFYAATEAPLATTSYQKGEFGVGACRNYGTGIQWFLSLQQTLVRMDPDDDATIYRNSKGLCEKPAVGESGEMLMRIFYPKKPETSFQGYVGNKKETESKVLRNVFREGDAWFRTGDLLKSDEYGLWYFVDRMGDTFRWKSENVSTTEVEDQIMGSNHDDFAQVVVVGIKVPGYEGRAGFATIKLKNPETPESGRIAVLNRMLTHLNRELPKYAHPVFVKLVDHIEMTDTNKISKKIYRNQVLPHGANGDETVYWLKDYKEYKQLTDEDWSAIKSQKAKL</sequence>
<evidence type="ECO:0000256" key="15">
    <source>
        <dbReference type="ARBA" id="ARBA00023140"/>
    </source>
</evidence>
<name>A0A1Q2ZSX0_ZYGRO</name>
<reference evidence="23 24" key="1">
    <citation type="submission" date="2016-08" db="EMBL/GenBank/DDBJ databases">
        <title>Draft genome sequence of allopolyploid Zygosaccharomyces rouxii.</title>
        <authorList>
            <person name="Watanabe J."/>
            <person name="Uehara K."/>
            <person name="Mogi Y."/>
            <person name="Tsukioka Y."/>
        </authorList>
    </citation>
    <scope>NUCLEOTIDE SEQUENCE [LARGE SCALE GENOMIC DNA]</scope>
    <source>
        <strain evidence="23 24">NBRC 110957</strain>
    </source>
</reference>
<dbReference type="GO" id="GO:0009898">
    <property type="term" value="C:cytoplasmic side of plasma membrane"/>
    <property type="evidence" value="ECO:0007669"/>
    <property type="project" value="TreeGrafter"/>
</dbReference>
<accession>A0A1Q2ZSX0</accession>
<dbReference type="Gene3D" id="3.40.50.12780">
    <property type="entry name" value="N-terminal domain of ligase-like"/>
    <property type="match status" value="1"/>
</dbReference>
<keyword evidence="7" id="KW-0436">Ligase</keyword>
<dbReference type="PANTHER" id="PTHR43107:SF15">
    <property type="entry name" value="FATTY ACID TRANSPORT PROTEIN 3, ISOFORM A"/>
    <property type="match status" value="1"/>
</dbReference>
<dbReference type="GO" id="GO:0005324">
    <property type="term" value="F:long-chain fatty acid transmembrane transporter activity"/>
    <property type="evidence" value="ECO:0007669"/>
    <property type="project" value="TreeGrafter"/>
</dbReference>
<dbReference type="Pfam" id="PF00501">
    <property type="entry name" value="AMP-binding"/>
    <property type="match status" value="1"/>
</dbReference>
<feature type="transmembrane region" description="Helical" evidence="20">
    <location>
        <begin position="54"/>
        <end position="71"/>
    </location>
</feature>
<dbReference type="InterPro" id="IPR020845">
    <property type="entry name" value="AMP-binding_CS"/>
</dbReference>
<keyword evidence="14 20" id="KW-0472">Membrane</keyword>
<evidence type="ECO:0000256" key="9">
    <source>
        <dbReference type="ARBA" id="ARBA00022692"/>
    </source>
</evidence>
<organism evidence="23 24">
    <name type="scientific">Zygosaccharomyces rouxii</name>
    <dbReference type="NCBI Taxonomy" id="4956"/>
    <lineage>
        <taxon>Eukaryota</taxon>
        <taxon>Fungi</taxon>
        <taxon>Dikarya</taxon>
        <taxon>Ascomycota</taxon>
        <taxon>Saccharomycotina</taxon>
        <taxon>Saccharomycetes</taxon>
        <taxon>Saccharomycetales</taxon>
        <taxon>Saccharomycetaceae</taxon>
        <taxon>Zygosaccharomyces</taxon>
    </lineage>
</organism>
<dbReference type="InterPro" id="IPR042099">
    <property type="entry name" value="ANL_N_sf"/>
</dbReference>
<protein>
    <recommendedName>
        <fullName evidence="18">Very long-chain fatty acid transport protein</fullName>
    </recommendedName>
    <alternativeName>
        <fullName evidence="19">Very-long-chain acyl-CoA synthetase</fullName>
    </alternativeName>
</protein>
<dbReference type="InterPro" id="IPR045851">
    <property type="entry name" value="AMP-bd_C_sf"/>
</dbReference>
<evidence type="ECO:0000256" key="12">
    <source>
        <dbReference type="ARBA" id="ARBA00022989"/>
    </source>
</evidence>
<dbReference type="InterPro" id="IPR000873">
    <property type="entry name" value="AMP-dep_synth/lig_dom"/>
</dbReference>
<dbReference type="Proteomes" id="UP000187013">
    <property type="component" value="Unassembled WGS sequence"/>
</dbReference>
<evidence type="ECO:0000259" key="21">
    <source>
        <dbReference type="Pfam" id="PF00501"/>
    </source>
</evidence>
<evidence type="ECO:0000256" key="4">
    <source>
        <dbReference type="ARBA" id="ARBA00006432"/>
    </source>
</evidence>
<evidence type="ECO:0000256" key="16">
    <source>
        <dbReference type="ARBA" id="ARBA00051585"/>
    </source>
</evidence>
<evidence type="ECO:0000256" key="6">
    <source>
        <dbReference type="ARBA" id="ARBA00022475"/>
    </source>
</evidence>
<keyword evidence="15" id="KW-0576">Peroxisome</keyword>
<dbReference type="OrthoDB" id="10253869at2759"/>
<keyword evidence="13" id="KW-0445">Lipid transport</keyword>
<dbReference type="PANTHER" id="PTHR43107">
    <property type="entry name" value="LONG-CHAIN FATTY ACID TRANSPORT PROTEIN"/>
    <property type="match status" value="1"/>
</dbReference>
<dbReference type="GO" id="GO:0005811">
    <property type="term" value="C:lipid droplet"/>
    <property type="evidence" value="ECO:0007669"/>
    <property type="project" value="UniProtKB-SubCell"/>
</dbReference>
<keyword evidence="10" id="KW-0547">Nucleotide-binding</keyword>
<evidence type="ECO:0000256" key="14">
    <source>
        <dbReference type="ARBA" id="ARBA00023136"/>
    </source>
</evidence>
<feature type="transmembrane region" description="Helical" evidence="20">
    <location>
        <begin position="149"/>
        <end position="167"/>
    </location>
</feature>
<comment type="subcellular location">
    <subcellularLocation>
        <location evidence="3">Cell membrane</location>
        <topology evidence="3">Multi-pass membrane protein</topology>
    </subcellularLocation>
    <subcellularLocation>
        <location evidence="1">Lipid droplet</location>
    </subcellularLocation>
    <subcellularLocation>
        <location evidence="2">Peroxisome membrane</location>
        <topology evidence="2">Multi-pass membrane protein</topology>
    </subcellularLocation>
</comment>
<evidence type="ECO:0000256" key="17">
    <source>
        <dbReference type="ARBA" id="ARBA00060276"/>
    </source>
</evidence>
<dbReference type="Pfam" id="PF13193">
    <property type="entry name" value="AMP-binding_C"/>
    <property type="match status" value="1"/>
</dbReference>
<dbReference type="AlphaFoldDB" id="A0A1Q2ZSX0"/>
<dbReference type="GO" id="GO:0005524">
    <property type="term" value="F:ATP binding"/>
    <property type="evidence" value="ECO:0007669"/>
    <property type="project" value="UniProtKB-KW"/>
</dbReference>
<gene>
    <name evidence="23" type="ORF">ZYGR_0A01590</name>
</gene>
<evidence type="ECO:0000256" key="19">
    <source>
        <dbReference type="ARBA" id="ARBA00078285"/>
    </source>
</evidence>
<evidence type="ECO:0000256" key="10">
    <source>
        <dbReference type="ARBA" id="ARBA00022741"/>
    </source>
</evidence>
<comment type="caution">
    <text evidence="23">The sequence shown here is derived from an EMBL/GenBank/DDBJ whole genome shotgun (WGS) entry which is preliminary data.</text>
</comment>
<dbReference type="PROSITE" id="PS00455">
    <property type="entry name" value="AMP_BINDING"/>
    <property type="match status" value="1"/>
</dbReference>
<feature type="domain" description="AMP-binding enzyme C-terminal" evidence="22">
    <location>
        <begin position="548"/>
        <end position="623"/>
    </location>
</feature>
<keyword evidence="12 20" id="KW-1133">Transmembrane helix</keyword>
<evidence type="ECO:0000256" key="11">
    <source>
        <dbReference type="ARBA" id="ARBA00022840"/>
    </source>
</evidence>
<keyword evidence="6" id="KW-1003">Cell membrane</keyword>
<evidence type="ECO:0000256" key="13">
    <source>
        <dbReference type="ARBA" id="ARBA00023055"/>
    </source>
</evidence>
<dbReference type="GO" id="GO:0005778">
    <property type="term" value="C:peroxisomal membrane"/>
    <property type="evidence" value="ECO:0007669"/>
    <property type="project" value="UniProtKB-SubCell"/>
</dbReference>
<evidence type="ECO:0000259" key="22">
    <source>
        <dbReference type="Pfam" id="PF13193"/>
    </source>
</evidence>
<dbReference type="FunFam" id="3.30.300.30:FF:000020">
    <property type="entry name" value="Long-chain fatty acid transporter"/>
    <property type="match status" value="1"/>
</dbReference>
<keyword evidence="5" id="KW-0813">Transport</keyword>
<comment type="similarity">
    <text evidence="4">Belongs to the ATP-dependent AMP-binding enzyme family.</text>
</comment>
<evidence type="ECO:0000256" key="5">
    <source>
        <dbReference type="ARBA" id="ARBA00022448"/>
    </source>
</evidence>
<dbReference type="Gene3D" id="3.30.300.30">
    <property type="match status" value="1"/>
</dbReference>
<dbReference type="InterPro" id="IPR025110">
    <property type="entry name" value="AMP-bd_C"/>
</dbReference>
<keyword evidence="11" id="KW-0067">ATP-binding</keyword>
<evidence type="ECO:0000313" key="23">
    <source>
        <dbReference type="EMBL" id="GAV46567.1"/>
    </source>
</evidence>
<dbReference type="eggNOG" id="KOG1179">
    <property type="taxonomic scope" value="Eukaryota"/>
</dbReference>
<keyword evidence="8" id="KW-0551">Lipid droplet</keyword>